<evidence type="ECO:0000313" key="2">
    <source>
        <dbReference type="Proteomes" id="UP001234178"/>
    </source>
</evidence>
<protein>
    <submittedName>
        <fullName evidence="1">Uncharacterized protein</fullName>
    </submittedName>
</protein>
<name>A0ABR0AQS4_9CRUS</name>
<keyword evidence="2" id="KW-1185">Reference proteome</keyword>
<gene>
    <name evidence="1" type="ORF">OUZ56_016521</name>
</gene>
<proteinExistence type="predicted"/>
<accession>A0ABR0AQS4</accession>
<reference evidence="1 2" key="1">
    <citation type="journal article" date="2023" name="Nucleic Acids Res.">
        <title>The hologenome of Daphnia magna reveals possible DNA methylation and microbiome-mediated evolution of the host genome.</title>
        <authorList>
            <person name="Chaturvedi A."/>
            <person name="Li X."/>
            <person name="Dhandapani V."/>
            <person name="Marshall H."/>
            <person name="Kissane S."/>
            <person name="Cuenca-Cambronero M."/>
            <person name="Asole G."/>
            <person name="Calvet F."/>
            <person name="Ruiz-Romero M."/>
            <person name="Marangio P."/>
            <person name="Guigo R."/>
            <person name="Rago D."/>
            <person name="Mirbahai L."/>
            <person name="Eastwood N."/>
            <person name="Colbourne J.K."/>
            <person name="Zhou J."/>
            <person name="Mallon E."/>
            <person name="Orsini L."/>
        </authorList>
    </citation>
    <scope>NUCLEOTIDE SEQUENCE [LARGE SCALE GENOMIC DNA]</scope>
    <source>
        <strain evidence="1">LRV0_1</strain>
    </source>
</reference>
<sequence>MENEWLCQVYGKWRLYAEILNVKDEFELYWLHLSTLPDVRFRLFGVLRGVEAGFAVADSVVVASAILAAVMLEECIVD</sequence>
<organism evidence="1 2">
    <name type="scientific">Daphnia magna</name>
    <dbReference type="NCBI Taxonomy" id="35525"/>
    <lineage>
        <taxon>Eukaryota</taxon>
        <taxon>Metazoa</taxon>
        <taxon>Ecdysozoa</taxon>
        <taxon>Arthropoda</taxon>
        <taxon>Crustacea</taxon>
        <taxon>Branchiopoda</taxon>
        <taxon>Diplostraca</taxon>
        <taxon>Cladocera</taxon>
        <taxon>Anomopoda</taxon>
        <taxon>Daphniidae</taxon>
        <taxon>Daphnia</taxon>
    </lineage>
</organism>
<comment type="caution">
    <text evidence="1">The sequence shown here is derived from an EMBL/GenBank/DDBJ whole genome shotgun (WGS) entry which is preliminary data.</text>
</comment>
<evidence type="ECO:0000313" key="1">
    <source>
        <dbReference type="EMBL" id="KAK4027474.1"/>
    </source>
</evidence>
<dbReference type="Proteomes" id="UP001234178">
    <property type="component" value="Unassembled WGS sequence"/>
</dbReference>
<dbReference type="EMBL" id="JAOYFB010000038">
    <property type="protein sequence ID" value="KAK4027474.1"/>
    <property type="molecule type" value="Genomic_DNA"/>
</dbReference>